<dbReference type="OMA" id="CRTQSAR"/>
<comment type="subcellular location">
    <subcellularLocation>
        <location evidence="1">Membrane</location>
        <topology evidence="1">Multi-pass membrane protein</topology>
    </subcellularLocation>
</comment>
<feature type="transmembrane region" description="Helical" evidence="9">
    <location>
        <begin position="249"/>
        <end position="269"/>
    </location>
</feature>
<dbReference type="Gene3D" id="1.20.1070.10">
    <property type="entry name" value="Rhodopsin 7-helix transmembrane proteins"/>
    <property type="match status" value="1"/>
</dbReference>
<dbReference type="PANTHER" id="PTHR24243">
    <property type="entry name" value="G-PROTEIN COUPLED RECEPTOR"/>
    <property type="match status" value="1"/>
</dbReference>
<evidence type="ECO:0000259" key="10">
    <source>
        <dbReference type="PROSITE" id="PS50262"/>
    </source>
</evidence>
<evidence type="ECO:0000256" key="5">
    <source>
        <dbReference type="ARBA" id="ARBA00023136"/>
    </source>
</evidence>
<evidence type="ECO:0000313" key="12">
    <source>
        <dbReference type="Proteomes" id="UP000007110"/>
    </source>
</evidence>
<dbReference type="GeneID" id="580581"/>
<keyword evidence="2 8" id="KW-0812">Transmembrane</keyword>
<evidence type="ECO:0000256" key="1">
    <source>
        <dbReference type="ARBA" id="ARBA00004141"/>
    </source>
</evidence>
<evidence type="ECO:0000313" key="11">
    <source>
        <dbReference type="EnsemblMetazoa" id="XP_785726"/>
    </source>
</evidence>
<keyword evidence="5 9" id="KW-0472">Membrane</keyword>
<feature type="domain" description="G-protein coupled receptors family 1 profile" evidence="10">
    <location>
        <begin position="81"/>
        <end position="361"/>
    </location>
</feature>
<dbReference type="SUPFAM" id="SSF81321">
    <property type="entry name" value="Family A G protein-coupled receptor-like"/>
    <property type="match status" value="1"/>
</dbReference>
<proteinExistence type="inferred from homology"/>
<dbReference type="Pfam" id="PF00001">
    <property type="entry name" value="7tm_1"/>
    <property type="match status" value="1"/>
</dbReference>
<feature type="transmembrane region" description="Helical" evidence="9">
    <location>
        <begin position="186"/>
        <end position="205"/>
    </location>
</feature>
<evidence type="ECO:0000256" key="2">
    <source>
        <dbReference type="ARBA" id="ARBA00022692"/>
    </source>
</evidence>
<accession>A0A7M7RER5</accession>
<dbReference type="GO" id="GO:0007186">
    <property type="term" value="P:G protein-coupled receptor signaling pathway"/>
    <property type="evidence" value="ECO:0000318"/>
    <property type="project" value="GO_Central"/>
</dbReference>
<dbReference type="Proteomes" id="UP000007110">
    <property type="component" value="Unassembled WGS sequence"/>
</dbReference>
<name>A0A7M7RER5_STRPU</name>
<feature type="transmembrane region" description="Helical" evidence="9">
    <location>
        <begin position="69"/>
        <end position="90"/>
    </location>
</feature>
<dbReference type="RefSeq" id="XP_785726.2">
    <property type="nucleotide sequence ID" value="XM_780633.2"/>
</dbReference>
<reference evidence="12" key="1">
    <citation type="submission" date="2015-02" db="EMBL/GenBank/DDBJ databases">
        <title>Genome sequencing for Strongylocentrotus purpuratus.</title>
        <authorList>
            <person name="Murali S."/>
            <person name="Liu Y."/>
            <person name="Vee V."/>
            <person name="English A."/>
            <person name="Wang M."/>
            <person name="Skinner E."/>
            <person name="Han Y."/>
            <person name="Muzny D.M."/>
            <person name="Worley K.C."/>
            <person name="Gibbs R.A."/>
        </authorList>
    </citation>
    <scope>NUCLEOTIDE SEQUENCE</scope>
</reference>
<evidence type="ECO:0000256" key="3">
    <source>
        <dbReference type="ARBA" id="ARBA00022989"/>
    </source>
</evidence>
<keyword evidence="7 8" id="KW-0807">Transducer</keyword>
<keyword evidence="12" id="KW-1185">Reference proteome</keyword>
<evidence type="ECO:0000256" key="7">
    <source>
        <dbReference type="ARBA" id="ARBA00023224"/>
    </source>
</evidence>
<dbReference type="AlphaFoldDB" id="A0A7M7RER5"/>
<evidence type="ECO:0000256" key="6">
    <source>
        <dbReference type="ARBA" id="ARBA00023170"/>
    </source>
</evidence>
<dbReference type="CDD" id="cd00637">
    <property type="entry name" value="7tm_classA_rhodopsin-like"/>
    <property type="match status" value="1"/>
</dbReference>
<feature type="transmembrane region" description="Helical" evidence="9">
    <location>
        <begin position="300"/>
        <end position="324"/>
    </location>
</feature>
<dbReference type="PROSITE" id="PS50262">
    <property type="entry name" value="G_PROTEIN_RECEP_F1_2"/>
    <property type="match status" value="1"/>
</dbReference>
<dbReference type="InterPro" id="IPR017452">
    <property type="entry name" value="GPCR_Rhodpsn_7TM"/>
</dbReference>
<comment type="similarity">
    <text evidence="8">Belongs to the G-protein coupled receptor 1 family.</text>
</comment>
<dbReference type="PANTHER" id="PTHR24243:SF208">
    <property type="entry name" value="PYROKININ-1 RECEPTOR"/>
    <property type="match status" value="1"/>
</dbReference>
<dbReference type="InterPro" id="IPR000276">
    <property type="entry name" value="GPCR_Rhodpsn"/>
</dbReference>
<protein>
    <recommendedName>
        <fullName evidence="10">G-protein coupled receptors family 1 profile domain-containing protein</fullName>
    </recommendedName>
</protein>
<evidence type="ECO:0000256" key="9">
    <source>
        <dbReference type="SAM" id="Phobius"/>
    </source>
</evidence>
<dbReference type="EnsemblMetazoa" id="XM_780633">
    <property type="protein sequence ID" value="XP_785726"/>
    <property type="gene ID" value="LOC580581"/>
</dbReference>
<dbReference type="OrthoDB" id="10036964at2759"/>
<keyword evidence="3 9" id="KW-1133">Transmembrane helix</keyword>
<organism evidence="11 12">
    <name type="scientific">Strongylocentrotus purpuratus</name>
    <name type="common">Purple sea urchin</name>
    <dbReference type="NCBI Taxonomy" id="7668"/>
    <lineage>
        <taxon>Eukaryota</taxon>
        <taxon>Metazoa</taxon>
        <taxon>Echinodermata</taxon>
        <taxon>Eleutherozoa</taxon>
        <taxon>Echinozoa</taxon>
        <taxon>Echinoidea</taxon>
        <taxon>Euechinoidea</taxon>
        <taxon>Echinacea</taxon>
        <taxon>Camarodonta</taxon>
        <taxon>Echinidea</taxon>
        <taxon>Strongylocentrotidae</taxon>
        <taxon>Strongylocentrotus</taxon>
    </lineage>
</organism>
<dbReference type="KEGG" id="spu:580581"/>
<dbReference type="InParanoid" id="A0A7M7RER5"/>
<feature type="transmembrane region" description="Helical" evidence="9">
    <location>
        <begin position="144"/>
        <end position="165"/>
    </location>
</feature>
<dbReference type="GO" id="GO:0004930">
    <property type="term" value="F:G protein-coupled receptor activity"/>
    <property type="evidence" value="ECO:0000318"/>
    <property type="project" value="GO_Central"/>
</dbReference>
<evidence type="ECO:0000256" key="8">
    <source>
        <dbReference type="RuleBase" id="RU000688"/>
    </source>
</evidence>
<sequence>MEYNHLDYDYEVELTITNASSSASESSWSAYSISIIYNDCPTVDVVNATRLLETEAPIYKYRDEIYMEFFLPFLLCVGVIGNLLFIYVVCSMSTMRTATNWCLANLAVADLVFLVVGIGEKLWMYHHSPFINDRLTFGEFGCPIVFAVVDTSYFAALFMVTLVSMERYYAVCRTQSARTNTRKSMFIALVVLSWIISIGIAVSFVPASNVNFTGCRVWPDVEPFKNLPMYRSECTSSVGFESFSLYVNIARTIPFFLLITFNLWMYVCIVKSMTRAVRETRIAGREDINLKQRNQVAGMLMVNGLIFFICLVPFEIFCILEAINMVRPEKTPLISGSVTVPLRYASQAMSYVNNVVNPVVYIGLSKRYRDAFKNAILCRRRVDYNSGIKTRTRSSTTTSTVLSVYVKRPVNVKGTI</sequence>
<dbReference type="GO" id="GO:0005886">
    <property type="term" value="C:plasma membrane"/>
    <property type="evidence" value="ECO:0000318"/>
    <property type="project" value="GO_Central"/>
</dbReference>
<feature type="transmembrane region" description="Helical" evidence="9">
    <location>
        <begin position="102"/>
        <end position="124"/>
    </location>
</feature>
<dbReference type="PROSITE" id="PS00237">
    <property type="entry name" value="G_PROTEIN_RECEP_F1_1"/>
    <property type="match status" value="1"/>
</dbReference>
<keyword evidence="4 8" id="KW-0297">G-protein coupled receptor</keyword>
<dbReference type="PRINTS" id="PR00237">
    <property type="entry name" value="GPCRRHODOPSN"/>
</dbReference>
<keyword evidence="6 8" id="KW-0675">Receptor</keyword>
<evidence type="ECO:0000256" key="4">
    <source>
        <dbReference type="ARBA" id="ARBA00023040"/>
    </source>
</evidence>
<reference evidence="11" key="2">
    <citation type="submission" date="2021-01" db="UniProtKB">
        <authorList>
            <consortium name="EnsemblMetazoa"/>
        </authorList>
    </citation>
    <scope>IDENTIFICATION</scope>
</reference>